<keyword evidence="3" id="KW-1185">Reference proteome</keyword>
<reference evidence="2" key="1">
    <citation type="submission" date="2020-01" db="EMBL/GenBank/DDBJ databases">
        <authorList>
            <consortium name="DOE Joint Genome Institute"/>
            <person name="Haridas S."/>
            <person name="Albert R."/>
            <person name="Binder M."/>
            <person name="Bloem J."/>
            <person name="Labutti K."/>
            <person name="Salamov A."/>
            <person name="Andreopoulos B."/>
            <person name="Baker S.E."/>
            <person name="Barry K."/>
            <person name="Bills G."/>
            <person name="Bluhm B.H."/>
            <person name="Cannon C."/>
            <person name="Castanera R."/>
            <person name="Culley D.E."/>
            <person name="Daum C."/>
            <person name="Ezra D."/>
            <person name="Gonzalez J.B."/>
            <person name="Henrissat B."/>
            <person name="Kuo A."/>
            <person name="Liang C."/>
            <person name="Lipzen A."/>
            <person name="Lutzoni F."/>
            <person name="Magnuson J."/>
            <person name="Mondo S."/>
            <person name="Nolan M."/>
            <person name="Ohm R."/>
            <person name="Pangilinan J."/>
            <person name="Park H.-J."/>
            <person name="Ramirez L."/>
            <person name="Alfaro M."/>
            <person name="Sun H."/>
            <person name="Tritt A."/>
            <person name="Yoshinaga Y."/>
            <person name="Zwiers L.-H."/>
            <person name="Turgeon B.G."/>
            <person name="Goodwin S.B."/>
            <person name="Spatafora J.W."/>
            <person name="Crous P.W."/>
            <person name="Grigoriev I.V."/>
        </authorList>
    </citation>
    <scope>NUCLEOTIDE SEQUENCE</scope>
    <source>
        <strain evidence="2">P77</strain>
    </source>
</reference>
<dbReference type="OrthoDB" id="10453414at2759"/>
<evidence type="ECO:0000256" key="1">
    <source>
        <dbReference type="SAM" id="MobiDB-lite"/>
    </source>
</evidence>
<sequence>MAAQDQMAAAKQAMQKALQTFPTNRAVQVLNKDLYATILLQVRAVAASKTDPRARRSLTPDITNLERVVGIKTDYIGFLDSHMAAFQAGLAAGAKPVDGKAMHWDAAALIEYVEQDGEVYGKAVEEFEAKWRKAIRRVNPLWVETFGPNAKKEDGLGEDLEEVEVKEEEGEAANDDDKEKKGPKK</sequence>
<accession>A0A6A5KSZ9</accession>
<gene>
    <name evidence="2" type="ORF">BDW02DRAFT_577677</name>
</gene>
<organism evidence="2 3">
    <name type="scientific">Decorospora gaudefroyi</name>
    <dbReference type="NCBI Taxonomy" id="184978"/>
    <lineage>
        <taxon>Eukaryota</taxon>
        <taxon>Fungi</taxon>
        <taxon>Dikarya</taxon>
        <taxon>Ascomycota</taxon>
        <taxon>Pezizomycotina</taxon>
        <taxon>Dothideomycetes</taxon>
        <taxon>Pleosporomycetidae</taxon>
        <taxon>Pleosporales</taxon>
        <taxon>Pleosporineae</taxon>
        <taxon>Pleosporaceae</taxon>
        <taxon>Decorospora</taxon>
    </lineage>
</organism>
<feature type="compositionally biased region" description="Acidic residues" evidence="1">
    <location>
        <begin position="156"/>
        <end position="174"/>
    </location>
</feature>
<dbReference type="Proteomes" id="UP000800040">
    <property type="component" value="Unassembled WGS sequence"/>
</dbReference>
<feature type="compositionally biased region" description="Basic and acidic residues" evidence="1">
    <location>
        <begin position="175"/>
        <end position="185"/>
    </location>
</feature>
<dbReference type="EMBL" id="ML975269">
    <property type="protein sequence ID" value="KAF1836763.1"/>
    <property type="molecule type" value="Genomic_DNA"/>
</dbReference>
<dbReference type="AlphaFoldDB" id="A0A6A5KSZ9"/>
<evidence type="ECO:0000313" key="2">
    <source>
        <dbReference type="EMBL" id="KAF1836763.1"/>
    </source>
</evidence>
<proteinExistence type="predicted"/>
<protein>
    <submittedName>
        <fullName evidence="2">Uncharacterized protein</fullName>
    </submittedName>
</protein>
<feature type="region of interest" description="Disordered" evidence="1">
    <location>
        <begin position="147"/>
        <end position="185"/>
    </location>
</feature>
<name>A0A6A5KSZ9_9PLEO</name>
<evidence type="ECO:0000313" key="3">
    <source>
        <dbReference type="Proteomes" id="UP000800040"/>
    </source>
</evidence>